<dbReference type="Proteomes" id="UP000076481">
    <property type="component" value="Unassembled WGS sequence"/>
</dbReference>
<dbReference type="EMBL" id="LVWG01000031">
    <property type="protein sequence ID" value="KZK74223.1"/>
    <property type="molecule type" value="Genomic_DNA"/>
</dbReference>
<dbReference type="InterPro" id="IPR005180">
    <property type="entry name" value="DUF302"/>
</dbReference>
<name>A0A165LMJ6_PELLU</name>
<accession>A0A165LMJ6</accession>
<dbReference type="InterPro" id="IPR035923">
    <property type="entry name" value="TT1751-like_sf"/>
</dbReference>
<evidence type="ECO:0000313" key="2">
    <source>
        <dbReference type="EMBL" id="KZK74223.1"/>
    </source>
</evidence>
<sequence>MRMMPGLMLTTHESRYATVEETCAALKSSIEANNWQSPATRDMTASIAKQGITLDKQVSIVELCNAQYANDVLATNPEVSTLMPCAWGVYEGEGGKIYITGMNMGLMAKIFGGNIAKVMGGSVADDEAKMLAPVIAE</sequence>
<dbReference type="Gene3D" id="3.30.310.70">
    <property type="entry name" value="TT1751-like domain"/>
    <property type="match status" value="1"/>
</dbReference>
<reference evidence="2 3" key="1">
    <citation type="submission" date="2016-03" db="EMBL/GenBank/DDBJ databases">
        <title>Speciation and ecological success in dimly lit waters: horizontal gene transfer in a green sulfur bacteria bloom unveiled by metagenomic assembly.</title>
        <authorList>
            <person name="Llorens-Mares T."/>
            <person name="Liu Z."/>
            <person name="Allen L.Z."/>
            <person name="Rusch D.B."/>
            <person name="Craig M.T."/>
            <person name="Dupont C.L."/>
            <person name="Bryant D.A."/>
            <person name="Casamayor E.O."/>
        </authorList>
    </citation>
    <scope>NUCLEOTIDE SEQUENCE [LARGE SCALE GENOMIC DNA]</scope>
    <source>
        <strain evidence="2">CIII</strain>
    </source>
</reference>
<dbReference type="AlphaFoldDB" id="A0A165LMJ6"/>
<evidence type="ECO:0000313" key="3">
    <source>
        <dbReference type="Proteomes" id="UP000076481"/>
    </source>
</evidence>
<feature type="domain" description="DUF302" evidence="1">
    <location>
        <begin position="42"/>
        <end position="103"/>
    </location>
</feature>
<organism evidence="2 3">
    <name type="scientific">Pelodictyon luteolum</name>
    <dbReference type="NCBI Taxonomy" id="1100"/>
    <lineage>
        <taxon>Bacteria</taxon>
        <taxon>Pseudomonadati</taxon>
        <taxon>Chlorobiota</taxon>
        <taxon>Chlorobiia</taxon>
        <taxon>Chlorobiales</taxon>
        <taxon>Chlorobiaceae</taxon>
        <taxon>Chlorobium/Pelodictyon group</taxon>
        <taxon>Pelodictyon</taxon>
    </lineage>
</organism>
<dbReference type="CDD" id="cd14797">
    <property type="entry name" value="DUF302"/>
    <property type="match status" value="1"/>
</dbReference>
<comment type="caution">
    <text evidence="2">The sequence shown here is derived from an EMBL/GenBank/DDBJ whole genome shotgun (WGS) entry which is preliminary data.</text>
</comment>
<protein>
    <recommendedName>
        <fullName evidence="1">DUF302 domain-containing protein</fullName>
    </recommendedName>
</protein>
<gene>
    <name evidence="2" type="ORF">A3K90_02645</name>
</gene>
<proteinExistence type="predicted"/>
<dbReference type="SUPFAM" id="SSF103247">
    <property type="entry name" value="TT1751-like"/>
    <property type="match status" value="1"/>
</dbReference>
<dbReference type="Pfam" id="PF03625">
    <property type="entry name" value="DUF302"/>
    <property type="match status" value="1"/>
</dbReference>
<evidence type="ECO:0000259" key="1">
    <source>
        <dbReference type="Pfam" id="PF03625"/>
    </source>
</evidence>